<dbReference type="AlphaFoldDB" id="A0AB37DCD6"/>
<organism evidence="1 2">
    <name type="scientific">Streptococcus salivarius</name>
    <dbReference type="NCBI Taxonomy" id="1304"/>
    <lineage>
        <taxon>Bacteria</taxon>
        <taxon>Bacillati</taxon>
        <taxon>Bacillota</taxon>
        <taxon>Bacilli</taxon>
        <taxon>Lactobacillales</taxon>
        <taxon>Streptococcaceae</taxon>
        <taxon>Streptococcus</taxon>
    </lineage>
</organism>
<proteinExistence type="predicted"/>
<protein>
    <submittedName>
        <fullName evidence="1">Uncharacterized protein</fullName>
    </submittedName>
</protein>
<name>A0AB37DCD6_STRSL</name>
<sequence length="62" mass="7444">MRFSDKRIDKSKRLHYTKSVKKIRIHQGGKSHGESKYFKVQKWRLRSLNKTVGKTNNFTNHL</sequence>
<evidence type="ECO:0000313" key="1">
    <source>
        <dbReference type="EMBL" id="QGU81289.1"/>
    </source>
</evidence>
<reference evidence="1 2" key="1">
    <citation type="submission" date="2016-11" db="EMBL/GenBank/DDBJ databases">
        <title>The potential of Streptococcus salivarius to inhibit the production of volatile sulphur compounds in the oral cavity.</title>
        <authorList>
            <person name="Sun L."/>
            <person name="Li Z."/>
            <person name="Jin D."/>
            <person name="Zhao H."/>
        </authorList>
    </citation>
    <scope>NUCLEOTIDE SEQUENCE [LARGE SCALE GENOMIC DNA]</scope>
    <source>
        <strain evidence="1 2">ICDC2</strain>
    </source>
</reference>
<accession>A0AB37DCD6</accession>
<dbReference type="EMBL" id="CP018187">
    <property type="protein sequence ID" value="QGU81289.1"/>
    <property type="molecule type" value="Genomic_DNA"/>
</dbReference>
<evidence type="ECO:0000313" key="2">
    <source>
        <dbReference type="Proteomes" id="UP000422997"/>
    </source>
</evidence>
<gene>
    <name evidence="1" type="ORF">BSR19_09235</name>
</gene>
<dbReference type="Proteomes" id="UP000422997">
    <property type="component" value="Chromosome"/>
</dbReference>